<evidence type="ECO:0000259" key="3">
    <source>
        <dbReference type="Pfam" id="PF20179"/>
    </source>
</evidence>
<accession>A0A0F7SL74</accession>
<dbReference type="Pfam" id="PF20179">
    <property type="entry name" value="MSS51_C"/>
    <property type="match status" value="2"/>
</dbReference>
<feature type="compositionally biased region" description="Pro residues" evidence="1">
    <location>
        <begin position="415"/>
        <end position="424"/>
    </location>
</feature>
<evidence type="ECO:0000313" key="4">
    <source>
        <dbReference type="EMBL" id="CED82842.1"/>
    </source>
</evidence>
<proteinExistence type="predicted"/>
<dbReference type="Pfam" id="PF13824">
    <property type="entry name" value="zf-Mss51"/>
    <property type="match status" value="1"/>
</dbReference>
<evidence type="ECO:0000259" key="2">
    <source>
        <dbReference type="Pfam" id="PF13824"/>
    </source>
</evidence>
<dbReference type="InterPro" id="IPR046824">
    <property type="entry name" value="Mss51-like_C"/>
</dbReference>
<dbReference type="PANTHER" id="PTHR28069:SF1">
    <property type="entry name" value="PROTEIN MSS51, MITOCHONDRIAL"/>
    <property type="match status" value="1"/>
</dbReference>
<feature type="region of interest" description="Disordered" evidence="1">
    <location>
        <begin position="319"/>
        <end position="436"/>
    </location>
</feature>
<feature type="domain" description="Mitochondrial splicing suppressor 51 zinc-finger" evidence="2">
    <location>
        <begin position="116"/>
        <end position="170"/>
    </location>
</feature>
<organism evidence="4">
    <name type="scientific">Phaffia rhodozyma</name>
    <name type="common">Yeast</name>
    <name type="synonym">Xanthophyllomyces dendrorhous</name>
    <dbReference type="NCBI Taxonomy" id="264483"/>
    <lineage>
        <taxon>Eukaryota</taxon>
        <taxon>Fungi</taxon>
        <taxon>Dikarya</taxon>
        <taxon>Basidiomycota</taxon>
        <taxon>Agaricomycotina</taxon>
        <taxon>Tremellomycetes</taxon>
        <taxon>Cystofilobasidiales</taxon>
        <taxon>Mrakiaceae</taxon>
        <taxon>Phaffia</taxon>
    </lineage>
</organism>
<feature type="compositionally biased region" description="Acidic residues" evidence="1">
    <location>
        <begin position="329"/>
        <end position="339"/>
    </location>
</feature>
<protein>
    <submittedName>
        <fullName evidence="4">Uncharacterized protein</fullName>
    </submittedName>
</protein>
<feature type="compositionally biased region" description="Polar residues" evidence="1">
    <location>
        <begin position="469"/>
        <end position="479"/>
    </location>
</feature>
<sequence>MRASLAHRASRSYLSFARSQTSLRSNLISATTTTATTRFLVHPRAQLQSRTFLSKLLGTADDEPPIPKTTPLAPPYQPAPDPKIILEQDNLFHPLSTSPFEDLRMRAERIKMMAPCPVCLDHFGERNLVTFDSPQAGWPTHCSEEHYLADEEHGKYVDRLREANEDEHDLRSGRYLAEFENLPGFQPYDQVVNYTNWDTFFYTRTFPSMDNLRVYRHMTKVLTYPITIASTLDQFSPYLKKTGRLTQEGRRSMIALRSTLHPEQTPKPVPGLNNVVRIFILGARSESSLPTANWEQLSRMFPKAVLKVYFVGPQAALPSNWTPKPTFESENDPLYEEEMENRRKHEEELERERLKSEGADPFGFNSAPTTGQAETKAEPKKESPLSNSPAGATGSVPFSTVDPTSPAGPASAPTPSAPANPPAAPSTSSVTKPKFRSLDHLRADSPDRQQYPYTESLADQSIAPIPSQLDRNSLSSTEGSYGPTFFVPPTPALVHVNGPRTNIPGRDESANYGVPAWTIPISPEITVSSIQAPYEAIHDQFGPFDPYSDVFFAFSPGFGFPSSMSPGRLQVHKDAEWGETLPLILETKCPLFVTGFSPKDVERDVKSLEGLEDVDGQFDWLLNPGENFFASERWEVADFDPRVMVKTNWGIWGIRGKMDSLTKVEEDKWGLVQKQTRKL</sequence>
<name>A0A0F7SL74_PHARH</name>
<feature type="compositionally biased region" description="Basic and acidic residues" evidence="1">
    <location>
        <begin position="340"/>
        <end position="358"/>
    </location>
</feature>
<evidence type="ECO:0000256" key="1">
    <source>
        <dbReference type="SAM" id="MobiDB-lite"/>
    </source>
</evidence>
<feature type="domain" description="Mitochondrial splicing suppressor 51-like C-terminal" evidence="3">
    <location>
        <begin position="522"/>
        <end position="636"/>
    </location>
</feature>
<dbReference type="EMBL" id="LN483142">
    <property type="protein sequence ID" value="CED82842.1"/>
    <property type="molecule type" value="Genomic_DNA"/>
</dbReference>
<dbReference type="PANTHER" id="PTHR28069">
    <property type="entry name" value="GH20023P"/>
    <property type="match status" value="1"/>
</dbReference>
<feature type="compositionally biased region" description="Low complexity" evidence="1">
    <location>
        <begin position="403"/>
        <end position="414"/>
    </location>
</feature>
<dbReference type="InterPro" id="IPR032717">
    <property type="entry name" value="Mss51_Znf"/>
</dbReference>
<dbReference type="AlphaFoldDB" id="A0A0F7SL74"/>
<reference evidence="4" key="1">
    <citation type="submission" date="2014-08" db="EMBL/GenBank/DDBJ databases">
        <authorList>
            <person name="Sharma Rahul"/>
            <person name="Thines Marco"/>
        </authorList>
    </citation>
    <scope>NUCLEOTIDE SEQUENCE</scope>
</reference>
<feature type="domain" description="Mitochondrial splicing suppressor 51-like C-terminal" evidence="3">
    <location>
        <begin position="267"/>
        <end position="329"/>
    </location>
</feature>
<feature type="compositionally biased region" description="Polar residues" evidence="1">
    <location>
        <begin position="384"/>
        <end position="402"/>
    </location>
</feature>
<feature type="region of interest" description="Disordered" evidence="1">
    <location>
        <begin position="456"/>
        <end position="481"/>
    </location>
</feature>